<dbReference type="PROSITE" id="PS50041">
    <property type="entry name" value="C_TYPE_LECTIN_2"/>
    <property type="match status" value="1"/>
</dbReference>
<dbReference type="Pfam" id="PF00059">
    <property type="entry name" value="Lectin_C"/>
    <property type="match status" value="1"/>
</dbReference>
<dbReference type="Gene3D" id="3.10.100.10">
    <property type="entry name" value="Mannose-Binding Protein A, subunit A"/>
    <property type="match status" value="2"/>
</dbReference>
<dbReference type="InterPro" id="IPR016186">
    <property type="entry name" value="C-type_lectin-like/link_sf"/>
</dbReference>
<dbReference type="PANTHER" id="PTHR22803">
    <property type="entry name" value="MANNOSE, PHOSPHOLIPASE, LECTIN RECEPTOR RELATED"/>
    <property type="match status" value="1"/>
</dbReference>
<dbReference type="SMART" id="SM00034">
    <property type="entry name" value="CLECT"/>
    <property type="match status" value="1"/>
</dbReference>
<accession>A0A8B6F150</accession>
<evidence type="ECO:0000313" key="3">
    <source>
        <dbReference type="EMBL" id="VDI42117.1"/>
    </source>
</evidence>
<dbReference type="PROSITE" id="PS00615">
    <property type="entry name" value="C_TYPE_LECTIN_1"/>
    <property type="match status" value="1"/>
</dbReference>
<keyword evidence="1" id="KW-1015">Disulfide bond</keyword>
<dbReference type="InterPro" id="IPR016187">
    <property type="entry name" value="CTDL_fold"/>
</dbReference>
<dbReference type="SUPFAM" id="SSF56436">
    <property type="entry name" value="C-type lectin-like"/>
    <property type="match status" value="1"/>
</dbReference>
<evidence type="ECO:0000259" key="2">
    <source>
        <dbReference type="PROSITE" id="PS50041"/>
    </source>
</evidence>
<name>A0A8B6F150_MYTGA</name>
<sequence length="253" mass="29034">MEKTKSRSYRHTVIAETLEDKLNGKSPRCPAGWKQYKNHCYYFSSDKMSWFEAERKCRNMGAYLKSRVEFDKSMDHAISWLEQKEDILASCTAQEMEPDKVMGSLQKHNALAREALDKIAAVKDQAKLEKAHYEKMGEPMPATMQDKLNQIQNSNENSWIKKTITSKLVKQQYWLGAADHLKEGDWRWMNDLSKVQYSGWHPNEPNNYGGNEDCALISIAHSSLSWNDGTCKSSLGYICENQKGSMCLPCCKV</sequence>
<dbReference type="InterPro" id="IPR018378">
    <property type="entry name" value="C-type_lectin_CS"/>
</dbReference>
<comment type="caution">
    <text evidence="3">The sequence shown here is derived from an EMBL/GenBank/DDBJ whole genome shotgun (WGS) entry which is preliminary data.</text>
</comment>
<feature type="domain" description="C-type lectin" evidence="2">
    <location>
        <begin position="36"/>
        <end position="240"/>
    </location>
</feature>
<proteinExistence type="predicted"/>
<gene>
    <name evidence="3" type="ORF">MGAL_10B028796</name>
</gene>
<protein>
    <recommendedName>
        <fullName evidence="2">C-type lectin domain-containing protein</fullName>
    </recommendedName>
</protein>
<evidence type="ECO:0000256" key="1">
    <source>
        <dbReference type="ARBA" id="ARBA00023157"/>
    </source>
</evidence>
<reference evidence="3" key="1">
    <citation type="submission" date="2018-11" db="EMBL/GenBank/DDBJ databases">
        <authorList>
            <person name="Alioto T."/>
            <person name="Alioto T."/>
        </authorList>
    </citation>
    <scope>NUCLEOTIDE SEQUENCE</scope>
</reference>
<dbReference type="AlphaFoldDB" id="A0A8B6F150"/>
<dbReference type="Proteomes" id="UP000596742">
    <property type="component" value="Unassembled WGS sequence"/>
</dbReference>
<dbReference type="OrthoDB" id="6039163at2759"/>
<dbReference type="SUPFAM" id="SSF46966">
    <property type="entry name" value="Spectrin repeat"/>
    <property type="match status" value="1"/>
</dbReference>
<evidence type="ECO:0000313" key="4">
    <source>
        <dbReference type="Proteomes" id="UP000596742"/>
    </source>
</evidence>
<keyword evidence="4" id="KW-1185">Reference proteome</keyword>
<dbReference type="InterPro" id="IPR050111">
    <property type="entry name" value="C-type_lectin/snaclec_domain"/>
</dbReference>
<dbReference type="EMBL" id="UYJE01005982">
    <property type="protein sequence ID" value="VDI42117.1"/>
    <property type="molecule type" value="Genomic_DNA"/>
</dbReference>
<organism evidence="3 4">
    <name type="scientific">Mytilus galloprovincialis</name>
    <name type="common">Mediterranean mussel</name>
    <dbReference type="NCBI Taxonomy" id="29158"/>
    <lineage>
        <taxon>Eukaryota</taxon>
        <taxon>Metazoa</taxon>
        <taxon>Spiralia</taxon>
        <taxon>Lophotrochozoa</taxon>
        <taxon>Mollusca</taxon>
        <taxon>Bivalvia</taxon>
        <taxon>Autobranchia</taxon>
        <taxon>Pteriomorphia</taxon>
        <taxon>Mytilida</taxon>
        <taxon>Mytiloidea</taxon>
        <taxon>Mytilidae</taxon>
        <taxon>Mytilinae</taxon>
        <taxon>Mytilus</taxon>
    </lineage>
</organism>
<dbReference type="InterPro" id="IPR001304">
    <property type="entry name" value="C-type_lectin-like"/>
</dbReference>